<evidence type="ECO:0000313" key="2">
    <source>
        <dbReference type="EMBL" id="KYO33259.1"/>
    </source>
</evidence>
<evidence type="ECO:0000313" key="3">
    <source>
        <dbReference type="Proteomes" id="UP000050525"/>
    </source>
</evidence>
<gene>
    <name evidence="2" type="ORF">Y1Q_0015023</name>
</gene>
<evidence type="ECO:0000256" key="1">
    <source>
        <dbReference type="SAM" id="MobiDB-lite"/>
    </source>
</evidence>
<sequence length="145" mass="16167">MPFGLQSWLSGLTKMFRQSLAQNSQCQKEPPVASCVKAPVQNNGKCQSKLAASFWLIATIFLPKESAYKAMGQHRYFRIPSPTWARPGEMVPLATGGRVKSIPQLRWRKIDKIQRNGITKSNPRTKARNQKLKSGALGPSANAWD</sequence>
<dbReference type="Proteomes" id="UP000050525">
    <property type="component" value="Unassembled WGS sequence"/>
</dbReference>
<name>A0A151N9I8_ALLMI</name>
<organism evidence="2 3">
    <name type="scientific">Alligator mississippiensis</name>
    <name type="common">American alligator</name>
    <dbReference type="NCBI Taxonomy" id="8496"/>
    <lineage>
        <taxon>Eukaryota</taxon>
        <taxon>Metazoa</taxon>
        <taxon>Chordata</taxon>
        <taxon>Craniata</taxon>
        <taxon>Vertebrata</taxon>
        <taxon>Euteleostomi</taxon>
        <taxon>Archelosauria</taxon>
        <taxon>Archosauria</taxon>
        <taxon>Crocodylia</taxon>
        <taxon>Alligatoridae</taxon>
        <taxon>Alligatorinae</taxon>
        <taxon>Alligator</taxon>
    </lineage>
</organism>
<comment type="caution">
    <text evidence="2">The sequence shown here is derived from an EMBL/GenBank/DDBJ whole genome shotgun (WGS) entry which is preliminary data.</text>
</comment>
<reference evidence="2 3" key="1">
    <citation type="journal article" date="2012" name="Genome Biol.">
        <title>Sequencing three crocodilian genomes to illuminate the evolution of archosaurs and amniotes.</title>
        <authorList>
            <person name="St John J.A."/>
            <person name="Braun E.L."/>
            <person name="Isberg S.R."/>
            <person name="Miles L.G."/>
            <person name="Chong A.Y."/>
            <person name="Gongora J."/>
            <person name="Dalzell P."/>
            <person name="Moran C."/>
            <person name="Bed'hom B."/>
            <person name="Abzhanov A."/>
            <person name="Burgess S.C."/>
            <person name="Cooksey A.M."/>
            <person name="Castoe T.A."/>
            <person name="Crawford N.G."/>
            <person name="Densmore L.D."/>
            <person name="Drew J.C."/>
            <person name="Edwards S.V."/>
            <person name="Faircloth B.C."/>
            <person name="Fujita M.K."/>
            <person name="Greenwold M.J."/>
            <person name="Hoffmann F.G."/>
            <person name="Howard J.M."/>
            <person name="Iguchi T."/>
            <person name="Janes D.E."/>
            <person name="Khan S.Y."/>
            <person name="Kohno S."/>
            <person name="de Koning A.J."/>
            <person name="Lance S.L."/>
            <person name="McCarthy F.M."/>
            <person name="McCormack J.E."/>
            <person name="Merchant M.E."/>
            <person name="Peterson D.G."/>
            <person name="Pollock D.D."/>
            <person name="Pourmand N."/>
            <person name="Raney B.J."/>
            <person name="Roessler K.A."/>
            <person name="Sanford J.R."/>
            <person name="Sawyer R.H."/>
            <person name="Schmidt C.J."/>
            <person name="Triplett E.W."/>
            <person name="Tuberville T.D."/>
            <person name="Venegas-Anaya M."/>
            <person name="Howard J.T."/>
            <person name="Jarvis E.D."/>
            <person name="Guillette L.J.Jr."/>
            <person name="Glenn T.C."/>
            <person name="Green R.E."/>
            <person name="Ray D.A."/>
        </authorList>
    </citation>
    <scope>NUCLEOTIDE SEQUENCE [LARGE SCALE GENOMIC DNA]</scope>
    <source>
        <strain evidence="2">KSC_2009_1</strain>
    </source>
</reference>
<feature type="region of interest" description="Disordered" evidence="1">
    <location>
        <begin position="113"/>
        <end position="145"/>
    </location>
</feature>
<accession>A0A151N9I8</accession>
<proteinExistence type="predicted"/>
<dbReference type="AlphaFoldDB" id="A0A151N9I8"/>
<keyword evidence="3" id="KW-1185">Reference proteome</keyword>
<dbReference type="EMBL" id="AKHW03003787">
    <property type="protein sequence ID" value="KYO33259.1"/>
    <property type="molecule type" value="Genomic_DNA"/>
</dbReference>
<protein>
    <submittedName>
        <fullName evidence="2">Uncharacterized protein</fullName>
    </submittedName>
</protein>